<protein>
    <submittedName>
        <fullName evidence="1">DUF4926 domain-containing protein</fullName>
    </submittedName>
</protein>
<sequence>MNSTVNLLDVVALTVDLPQYNLWRGQVGTVVDILANGTAFEVEFSDRHGRTYESLGLRPDQIIVLHFEPKLPDKKATVVVAS</sequence>
<dbReference type="EMBL" id="JADEVV010000021">
    <property type="protein sequence ID" value="MBE9253986.1"/>
    <property type="molecule type" value="Genomic_DNA"/>
</dbReference>
<gene>
    <name evidence="1" type="ORF">IQ217_09040</name>
</gene>
<organism evidence="1 2">
    <name type="scientific">Synechocystis salina LEGE 00031</name>
    <dbReference type="NCBI Taxonomy" id="1828736"/>
    <lineage>
        <taxon>Bacteria</taxon>
        <taxon>Bacillati</taxon>
        <taxon>Cyanobacteriota</taxon>
        <taxon>Cyanophyceae</taxon>
        <taxon>Synechococcales</taxon>
        <taxon>Merismopediaceae</taxon>
        <taxon>Synechocystis</taxon>
    </lineage>
</organism>
<dbReference type="RefSeq" id="WP_194019698.1">
    <property type="nucleotide sequence ID" value="NZ_JADEVV010000021.1"/>
</dbReference>
<keyword evidence="2" id="KW-1185">Reference proteome</keyword>
<proteinExistence type="predicted"/>
<accession>A0ABR9VUS2</accession>
<dbReference type="InterPro" id="IPR032568">
    <property type="entry name" value="DUF4926"/>
</dbReference>
<dbReference type="Proteomes" id="UP000658720">
    <property type="component" value="Unassembled WGS sequence"/>
</dbReference>
<reference evidence="1 2" key="1">
    <citation type="submission" date="2020-10" db="EMBL/GenBank/DDBJ databases">
        <authorList>
            <person name="Castelo-Branco R."/>
            <person name="Eusebio N."/>
            <person name="Adriana R."/>
            <person name="Vieira A."/>
            <person name="Brugerolle De Fraissinette N."/>
            <person name="Rezende De Castro R."/>
            <person name="Schneider M.P."/>
            <person name="Vasconcelos V."/>
            <person name="Leao P.N."/>
        </authorList>
    </citation>
    <scope>NUCLEOTIDE SEQUENCE [LARGE SCALE GENOMIC DNA]</scope>
    <source>
        <strain evidence="1 2">LEGE 00031</strain>
    </source>
</reference>
<evidence type="ECO:0000313" key="1">
    <source>
        <dbReference type="EMBL" id="MBE9253986.1"/>
    </source>
</evidence>
<evidence type="ECO:0000313" key="2">
    <source>
        <dbReference type="Proteomes" id="UP000658720"/>
    </source>
</evidence>
<name>A0ABR9VUS2_9SYNC</name>
<dbReference type="Pfam" id="PF16277">
    <property type="entry name" value="DUF4926"/>
    <property type="match status" value="1"/>
</dbReference>
<comment type="caution">
    <text evidence="1">The sequence shown here is derived from an EMBL/GenBank/DDBJ whole genome shotgun (WGS) entry which is preliminary data.</text>
</comment>